<dbReference type="Proteomes" id="UP001596083">
    <property type="component" value="Unassembled WGS sequence"/>
</dbReference>
<dbReference type="InterPro" id="IPR009003">
    <property type="entry name" value="Peptidase_S1_PA"/>
</dbReference>
<comment type="caution">
    <text evidence="4">The sequence shown here is derived from an EMBL/GenBank/DDBJ whole genome shotgun (WGS) entry which is preliminary data.</text>
</comment>
<dbReference type="InterPro" id="IPR050966">
    <property type="entry name" value="Glutamyl_endopeptidase"/>
</dbReference>
<dbReference type="InterPro" id="IPR043504">
    <property type="entry name" value="Peptidase_S1_PA_chymotrypsin"/>
</dbReference>
<accession>A0ABW0YZF6</accession>
<organism evidence="4 5">
    <name type="scientific">Streptomyces gamaensis</name>
    <dbReference type="NCBI Taxonomy" id="1763542"/>
    <lineage>
        <taxon>Bacteria</taxon>
        <taxon>Bacillati</taxon>
        <taxon>Actinomycetota</taxon>
        <taxon>Actinomycetes</taxon>
        <taxon>Kitasatosporales</taxon>
        <taxon>Streptomycetaceae</taxon>
        <taxon>Streptomyces</taxon>
    </lineage>
</organism>
<dbReference type="SUPFAM" id="SSF50494">
    <property type="entry name" value="Trypsin-like serine proteases"/>
    <property type="match status" value="1"/>
</dbReference>
<evidence type="ECO:0000256" key="2">
    <source>
        <dbReference type="SAM" id="MobiDB-lite"/>
    </source>
</evidence>
<dbReference type="PROSITE" id="PS00134">
    <property type="entry name" value="TRYPSIN_HIS"/>
    <property type="match status" value="1"/>
</dbReference>
<evidence type="ECO:0000256" key="3">
    <source>
        <dbReference type="SAM" id="SignalP"/>
    </source>
</evidence>
<dbReference type="GO" id="GO:0016787">
    <property type="term" value="F:hydrolase activity"/>
    <property type="evidence" value="ECO:0007669"/>
    <property type="project" value="UniProtKB-KW"/>
</dbReference>
<proteinExistence type="predicted"/>
<feature type="compositionally biased region" description="Basic and acidic residues" evidence="2">
    <location>
        <begin position="73"/>
        <end position="87"/>
    </location>
</feature>
<dbReference type="InterPro" id="IPR018114">
    <property type="entry name" value="TRYPSIN_HIS"/>
</dbReference>
<evidence type="ECO:0000256" key="1">
    <source>
        <dbReference type="ARBA" id="ARBA00022729"/>
    </source>
</evidence>
<keyword evidence="4" id="KW-0378">Hydrolase</keyword>
<feature type="chain" id="PRO_5046360511" evidence="3">
    <location>
        <begin position="29"/>
        <end position="340"/>
    </location>
</feature>
<feature type="region of interest" description="Disordered" evidence="2">
    <location>
        <begin position="65"/>
        <end position="94"/>
    </location>
</feature>
<sequence>MIRNAARKTTVLAVGVALGIGCVTPAVADPAPDDGVLEHAGARTAADRQRVQDYWTAEKMKMVTRAGDAPDPVGKDADDLPGQDRTRPSSGAVWGGGGLVRKTVGRLFMTSYFKDESGKLQADDRSCTGTVVEGTAGSTVVTAAHCVLSGDRGDQAVWDTNVYFVPGYRDGAKPLGGFTVNTTFIPADYKEKLSPGSDVAMLAMNPAADGRKISEITGTQKIRFGAQRGQGQFTYDFGYSAEGYGKEEPWRTGQLLGYCAGPAAKDDTHPEWNHWGVRCDMYRGSSGGPHFVDFDAKSGSGTVVGVNSNMNRKDGKTFEFAAPLGEAARKLYLRAQEPAR</sequence>
<evidence type="ECO:0000313" key="4">
    <source>
        <dbReference type="EMBL" id="MFC5720796.1"/>
    </source>
</evidence>
<dbReference type="PANTHER" id="PTHR15462">
    <property type="entry name" value="SERINE PROTEASE"/>
    <property type="match status" value="1"/>
</dbReference>
<protein>
    <submittedName>
        <fullName evidence="4">Trypsin-like serine peptidase</fullName>
        <ecNumber evidence="4">3.4.21.-</ecNumber>
    </submittedName>
</protein>
<name>A0ABW0YZF6_9ACTN</name>
<keyword evidence="5" id="KW-1185">Reference proteome</keyword>
<dbReference type="PROSITE" id="PS51257">
    <property type="entry name" value="PROKAR_LIPOPROTEIN"/>
    <property type="match status" value="1"/>
</dbReference>
<gene>
    <name evidence="4" type="ORF">ACFP1Z_11530</name>
</gene>
<reference evidence="5" key="1">
    <citation type="journal article" date="2019" name="Int. J. Syst. Evol. Microbiol.">
        <title>The Global Catalogue of Microorganisms (GCM) 10K type strain sequencing project: providing services to taxonomists for standard genome sequencing and annotation.</title>
        <authorList>
            <consortium name="The Broad Institute Genomics Platform"/>
            <consortium name="The Broad Institute Genome Sequencing Center for Infectious Disease"/>
            <person name="Wu L."/>
            <person name="Ma J."/>
        </authorList>
    </citation>
    <scope>NUCLEOTIDE SEQUENCE [LARGE SCALE GENOMIC DNA]</scope>
    <source>
        <strain evidence="5">CGMCC 4.7304</strain>
    </source>
</reference>
<feature type="signal peptide" evidence="3">
    <location>
        <begin position="1"/>
        <end position="28"/>
    </location>
</feature>
<keyword evidence="1 3" id="KW-0732">Signal</keyword>
<evidence type="ECO:0000313" key="5">
    <source>
        <dbReference type="Proteomes" id="UP001596083"/>
    </source>
</evidence>
<dbReference type="EC" id="3.4.21.-" evidence="4"/>
<dbReference type="RefSeq" id="WP_390315981.1">
    <property type="nucleotide sequence ID" value="NZ_JBHSPB010000006.1"/>
</dbReference>
<dbReference type="Gene3D" id="2.40.10.10">
    <property type="entry name" value="Trypsin-like serine proteases"/>
    <property type="match status" value="2"/>
</dbReference>
<dbReference type="Pfam" id="PF13365">
    <property type="entry name" value="Trypsin_2"/>
    <property type="match status" value="1"/>
</dbReference>
<dbReference type="EMBL" id="JBHSPB010000006">
    <property type="protein sequence ID" value="MFC5720796.1"/>
    <property type="molecule type" value="Genomic_DNA"/>
</dbReference>